<proteinExistence type="predicted"/>
<evidence type="ECO:0000313" key="1">
    <source>
        <dbReference type="EMBL" id="REG05556.1"/>
    </source>
</evidence>
<keyword evidence="2" id="KW-1185">Reference proteome</keyword>
<accession>A0A347ZN97</accession>
<reference evidence="1 2" key="1">
    <citation type="submission" date="2018-08" db="EMBL/GenBank/DDBJ databases">
        <title>Genomic Encyclopedia of Type Strains, Phase IV (KMG-IV): sequencing the most valuable type-strain genomes for metagenomic binning, comparative biology and taxonomic classification.</title>
        <authorList>
            <person name="Goeker M."/>
        </authorList>
    </citation>
    <scope>NUCLEOTIDE SEQUENCE [LARGE SCALE GENOMIC DNA]</scope>
    <source>
        <strain evidence="1 2">DSM 23923</strain>
    </source>
</reference>
<gene>
    <name evidence="1" type="ORF">DFR64_2965</name>
</gene>
<sequence>MPGKLIMTWDINPEHEQEYFEFVVREFLPHVQRLGFQMSDAWVTVYGEQPQIMVGATLPTIAEINQVLRSEEWDALIVRLLDYVTDFKYKIVSATGGFQF</sequence>
<dbReference type="Proteomes" id="UP000256388">
    <property type="component" value="Unassembled WGS sequence"/>
</dbReference>
<comment type="caution">
    <text evidence="1">The sequence shown here is derived from an EMBL/GenBank/DDBJ whole genome shotgun (WGS) entry which is preliminary data.</text>
</comment>
<name>A0A347ZN97_9CHLR</name>
<dbReference type="RefSeq" id="WP_116226213.1">
    <property type="nucleotide sequence ID" value="NZ_AP018437.1"/>
</dbReference>
<evidence type="ECO:0000313" key="2">
    <source>
        <dbReference type="Proteomes" id="UP000256388"/>
    </source>
</evidence>
<protein>
    <submittedName>
        <fullName evidence="1">Uncharacterized protein</fullName>
    </submittedName>
</protein>
<dbReference type="OrthoDB" id="161523at2"/>
<dbReference type="EMBL" id="QUMS01000005">
    <property type="protein sequence ID" value="REG05556.1"/>
    <property type="molecule type" value="Genomic_DNA"/>
</dbReference>
<dbReference type="AlphaFoldDB" id="A0A347ZN97"/>
<organism evidence="1 2">
    <name type="scientific">Pelolinea submarina</name>
    <dbReference type="NCBI Taxonomy" id="913107"/>
    <lineage>
        <taxon>Bacteria</taxon>
        <taxon>Bacillati</taxon>
        <taxon>Chloroflexota</taxon>
        <taxon>Anaerolineae</taxon>
        <taxon>Anaerolineales</taxon>
        <taxon>Anaerolineaceae</taxon>
        <taxon>Pelolinea</taxon>
    </lineage>
</organism>